<evidence type="ECO:0000256" key="7">
    <source>
        <dbReference type="ARBA" id="ARBA00022692"/>
    </source>
</evidence>
<evidence type="ECO:0000256" key="4">
    <source>
        <dbReference type="ARBA" id="ARBA00022448"/>
    </source>
</evidence>
<dbReference type="InterPro" id="IPR014222">
    <property type="entry name" value="Cyt_c_oxidase_su2"/>
</dbReference>
<dbReference type="GO" id="GO:0016491">
    <property type="term" value="F:oxidoreductase activity"/>
    <property type="evidence" value="ECO:0007669"/>
    <property type="project" value="UniProtKB-KW"/>
</dbReference>
<evidence type="ECO:0000256" key="15">
    <source>
        <dbReference type="ARBA" id="ARBA00024688"/>
    </source>
</evidence>
<sequence>MNGYWPSATVEGREVDFLLLALLLVSYAVLALVFGLILLYMVRYRAGSGVSRGARSRKTWRFEISWTAATLAIFFGLFIWGGDLYVRLFQPPADALQIYVVGKQWMWKVEHQGGQREINALHIPINRPIQLVMTSEDVIHDFAVPAFRIKHDVLPGRYETLWFQVDTTGVFQLFCTQLCGVGHYSMTGEIVAMSQPDFEKWLANGAGPEGHEDMAAAGKELFTAHGCSGCHGEGGVGGSPETTGVQAPALSGLYGRSVKLQTGATVTADDKFIRDCILTPDKTPVAGYPQIMPSFSGQISEEKVLRLIAYIKSLKSGSRT</sequence>
<dbReference type="InterPro" id="IPR036257">
    <property type="entry name" value="Cyt_c_oxidase_su2_TM_sf"/>
</dbReference>
<dbReference type="AlphaFoldDB" id="A0A3M9XMH3"/>
<dbReference type="InterPro" id="IPR036909">
    <property type="entry name" value="Cyt_c-like_dom_sf"/>
</dbReference>
<dbReference type="PANTHER" id="PTHR22888">
    <property type="entry name" value="CYTOCHROME C OXIDASE, SUBUNIT II"/>
    <property type="match status" value="1"/>
</dbReference>
<feature type="transmembrane region" description="Helical" evidence="19">
    <location>
        <begin position="63"/>
        <end position="82"/>
    </location>
</feature>
<proteinExistence type="inferred from homology"/>
<dbReference type="OrthoDB" id="9781261at2"/>
<dbReference type="PROSITE" id="PS50857">
    <property type="entry name" value="COX2_CUA"/>
    <property type="match status" value="1"/>
</dbReference>
<dbReference type="SUPFAM" id="SSF49503">
    <property type="entry name" value="Cupredoxins"/>
    <property type="match status" value="1"/>
</dbReference>
<dbReference type="PROSITE" id="PS00078">
    <property type="entry name" value="COX2"/>
    <property type="match status" value="1"/>
</dbReference>
<evidence type="ECO:0000256" key="5">
    <source>
        <dbReference type="ARBA" id="ARBA00022617"/>
    </source>
</evidence>
<dbReference type="InterPro" id="IPR002429">
    <property type="entry name" value="CcO_II-like_C"/>
</dbReference>
<dbReference type="Pfam" id="PF00034">
    <property type="entry name" value="Cytochrom_C"/>
    <property type="match status" value="1"/>
</dbReference>
<evidence type="ECO:0000256" key="3">
    <source>
        <dbReference type="ARBA" id="ARBA00012949"/>
    </source>
</evidence>
<evidence type="ECO:0000256" key="1">
    <source>
        <dbReference type="ARBA" id="ARBA00004141"/>
    </source>
</evidence>
<keyword evidence="8 18" id="KW-0479">Metal-binding</keyword>
<dbReference type="PROSITE" id="PS51007">
    <property type="entry name" value="CYTC"/>
    <property type="match status" value="1"/>
</dbReference>
<evidence type="ECO:0000313" key="23">
    <source>
        <dbReference type="Proteomes" id="UP000268623"/>
    </source>
</evidence>
<dbReference type="CDD" id="cd13915">
    <property type="entry name" value="CuRO_HCO_II_like_2"/>
    <property type="match status" value="1"/>
</dbReference>
<evidence type="ECO:0000256" key="6">
    <source>
        <dbReference type="ARBA" id="ARBA00022660"/>
    </source>
</evidence>
<dbReference type="InterPro" id="IPR008972">
    <property type="entry name" value="Cupredoxin"/>
</dbReference>
<comment type="caution">
    <text evidence="22">The sequence shown here is derived from an EMBL/GenBank/DDBJ whole genome shotgun (WGS) entry which is preliminary data.</text>
</comment>
<dbReference type="Pfam" id="PF00116">
    <property type="entry name" value="COX2"/>
    <property type="match status" value="1"/>
</dbReference>
<comment type="catalytic activity">
    <reaction evidence="17">
        <text>4 Fe(II)-[cytochrome c] + O2 + 8 H(+)(in) = 4 Fe(III)-[cytochrome c] + 2 H2O + 4 H(+)(out)</text>
        <dbReference type="Rhea" id="RHEA:11436"/>
        <dbReference type="Rhea" id="RHEA-COMP:10350"/>
        <dbReference type="Rhea" id="RHEA-COMP:14399"/>
        <dbReference type="ChEBI" id="CHEBI:15377"/>
        <dbReference type="ChEBI" id="CHEBI:15378"/>
        <dbReference type="ChEBI" id="CHEBI:15379"/>
        <dbReference type="ChEBI" id="CHEBI:29033"/>
        <dbReference type="ChEBI" id="CHEBI:29034"/>
        <dbReference type="EC" id="7.1.1.9"/>
    </reaction>
</comment>
<comment type="subcellular location">
    <subcellularLocation>
        <location evidence="1">Membrane</location>
        <topology evidence="1">Multi-pass membrane protein</topology>
    </subcellularLocation>
</comment>
<evidence type="ECO:0000256" key="9">
    <source>
        <dbReference type="ARBA" id="ARBA00022967"/>
    </source>
</evidence>
<dbReference type="GO" id="GO:0020037">
    <property type="term" value="F:heme binding"/>
    <property type="evidence" value="ECO:0007669"/>
    <property type="project" value="InterPro"/>
</dbReference>
<dbReference type="EC" id="7.1.1.9" evidence="3"/>
<keyword evidence="5 18" id="KW-0349">Heme</keyword>
<evidence type="ECO:0000313" key="22">
    <source>
        <dbReference type="EMBL" id="RNJ48966.1"/>
    </source>
</evidence>
<dbReference type="InterPro" id="IPR009056">
    <property type="entry name" value="Cyt_c-like_dom"/>
</dbReference>
<dbReference type="InterPro" id="IPR001505">
    <property type="entry name" value="Copper_CuA"/>
</dbReference>
<comment type="similarity">
    <text evidence="2">Belongs to the cytochrome c oxidase subunit 2 family.</text>
</comment>
<evidence type="ECO:0000256" key="10">
    <source>
        <dbReference type="ARBA" id="ARBA00022982"/>
    </source>
</evidence>
<name>A0A3M9XMH3_9HYPH</name>
<keyword evidence="22" id="KW-0560">Oxidoreductase</keyword>
<evidence type="ECO:0000256" key="18">
    <source>
        <dbReference type="PROSITE-ProRule" id="PRU00433"/>
    </source>
</evidence>
<evidence type="ECO:0000256" key="16">
    <source>
        <dbReference type="ARBA" id="ARBA00031399"/>
    </source>
</evidence>
<keyword evidence="9" id="KW-1278">Translocase</keyword>
<dbReference type="EMBL" id="QWDD01000001">
    <property type="protein sequence ID" value="RNJ48966.1"/>
    <property type="molecule type" value="Genomic_DNA"/>
</dbReference>
<reference evidence="22 23" key="1">
    <citation type="submission" date="2018-08" db="EMBL/GenBank/DDBJ databases">
        <title>Genome sequence of Methylocystis hirsuta CSC1, a methanotroph able to accumulate PHAs.</title>
        <authorList>
            <person name="Bordel S."/>
            <person name="Rodriguez E."/>
            <person name="Gancedo J."/>
            <person name="Munoz R."/>
        </authorList>
    </citation>
    <scope>NUCLEOTIDE SEQUENCE [LARGE SCALE GENOMIC DNA]</scope>
    <source>
        <strain evidence="22 23">CSC1</strain>
    </source>
</reference>
<evidence type="ECO:0000259" key="21">
    <source>
        <dbReference type="PROSITE" id="PS51007"/>
    </source>
</evidence>
<keyword evidence="13" id="KW-0186">Copper</keyword>
<evidence type="ECO:0000256" key="12">
    <source>
        <dbReference type="ARBA" id="ARBA00023004"/>
    </source>
</evidence>
<dbReference type="GO" id="GO:0042773">
    <property type="term" value="P:ATP synthesis coupled electron transport"/>
    <property type="evidence" value="ECO:0007669"/>
    <property type="project" value="TreeGrafter"/>
</dbReference>
<dbReference type="GO" id="GO:0005507">
    <property type="term" value="F:copper ion binding"/>
    <property type="evidence" value="ECO:0007669"/>
    <property type="project" value="InterPro"/>
</dbReference>
<protein>
    <recommendedName>
        <fullName evidence="3">cytochrome-c oxidase</fullName>
        <ecNumber evidence="3">7.1.1.9</ecNumber>
    </recommendedName>
    <alternativeName>
        <fullName evidence="16">Cytochrome aa3 subunit 2</fullName>
    </alternativeName>
</protein>
<keyword evidence="14 19" id="KW-0472">Membrane</keyword>
<dbReference type="GO" id="GO:0004129">
    <property type="term" value="F:cytochrome-c oxidase activity"/>
    <property type="evidence" value="ECO:0007669"/>
    <property type="project" value="UniProtKB-EC"/>
</dbReference>
<feature type="transmembrane region" description="Helical" evidence="19">
    <location>
        <begin position="20"/>
        <end position="42"/>
    </location>
</feature>
<keyword evidence="10" id="KW-0249">Electron transport</keyword>
<organism evidence="22 23">
    <name type="scientific">Methylocystis hirsuta</name>
    <dbReference type="NCBI Taxonomy" id="369798"/>
    <lineage>
        <taxon>Bacteria</taxon>
        <taxon>Pseudomonadati</taxon>
        <taxon>Pseudomonadota</taxon>
        <taxon>Alphaproteobacteria</taxon>
        <taxon>Hyphomicrobiales</taxon>
        <taxon>Methylocystaceae</taxon>
        <taxon>Methylocystis</taxon>
    </lineage>
</organism>
<dbReference type="Gene3D" id="1.10.287.90">
    <property type="match status" value="1"/>
</dbReference>
<dbReference type="SUPFAM" id="SSF46626">
    <property type="entry name" value="Cytochrome c"/>
    <property type="match status" value="1"/>
</dbReference>
<dbReference type="PANTHER" id="PTHR22888:SF9">
    <property type="entry name" value="CYTOCHROME C OXIDASE SUBUNIT 2"/>
    <property type="match status" value="1"/>
</dbReference>
<evidence type="ECO:0000256" key="13">
    <source>
        <dbReference type="ARBA" id="ARBA00023008"/>
    </source>
</evidence>
<accession>A0A3M9XMH3</accession>
<keyword evidence="11 19" id="KW-1133">Transmembrane helix</keyword>
<dbReference type="InterPro" id="IPR045187">
    <property type="entry name" value="CcO_II"/>
</dbReference>
<evidence type="ECO:0000256" key="2">
    <source>
        <dbReference type="ARBA" id="ARBA00007866"/>
    </source>
</evidence>
<evidence type="ECO:0000256" key="14">
    <source>
        <dbReference type="ARBA" id="ARBA00023136"/>
    </source>
</evidence>
<keyword evidence="7 19" id="KW-0812">Transmembrane</keyword>
<dbReference type="GO" id="GO:0016020">
    <property type="term" value="C:membrane"/>
    <property type="evidence" value="ECO:0007669"/>
    <property type="project" value="UniProtKB-SubCell"/>
</dbReference>
<dbReference type="SUPFAM" id="SSF81464">
    <property type="entry name" value="Cytochrome c oxidase subunit II-like, transmembrane region"/>
    <property type="match status" value="1"/>
</dbReference>
<keyword evidence="23" id="KW-1185">Reference proteome</keyword>
<keyword evidence="6" id="KW-0679">Respiratory chain</keyword>
<evidence type="ECO:0000256" key="17">
    <source>
        <dbReference type="ARBA" id="ARBA00047816"/>
    </source>
</evidence>
<dbReference type="Gene3D" id="1.10.760.10">
    <property type="entry name" value="Cytochrome c-like domain"/>
    <property type="match status" value="1"/>
</dbReference>
<evidence type="ECO:0000256" key="8">
    <source>
        <dbReference type="ARBA" id="ARBA00022723"/>
    </source>
</evidence>
<feature type="domain" description="Cytochrome c" evidence="21">
    <location>
        <begin position="213"/>
        <end position="315"/>
    </location>
</feature>
<keyword evidence="4" id="KW-0813">Transport</keyword>
<dbReference type="RefSeq" id="WP_123174954.1">
    <property type="nucleotide sequence ID" value="NZ_QWDD01000001.1"/>
</dbReference>
<dbReference type="Proteomes" id="UP000268623">
    <property type="component" value="Unassembled WGS sequence"/>
</dbReference>
<evidence type="ECO:0000256" key="11">
    <source>
        <dbReference type="ARBA" id="ARBA00022989"/>
    </source>
</evidence>
<evidence type="ECO:0000259" key="20">
    <source>
        <dbReference type="PROSITE" id="PS50857"/>
    </source>
</evidence>
<dbReference type="NCBIfam" id="TIGR02866">
    <property type="entry name" value="CoxB"/>
    <property type="match status" value="1"/>
</dbReference>
<keyword evidence="12 18" id="KW-0408">Iron</keyword>
<gene>
    <name evidence="22" type="primary">coxB</name>
    <name evidence="22" type="ORF">D1O30_04400</name>
</gene>
<comment type="function">
    <text evidence="15">Subunits I and II form the functional core of the enzyme complex. Electrons originating in cytochrome c are transferred via heme a and Cu(A) to the binuclear center formed by heme a3 and Cu(B).</text>
</comment>
<feature type="domain" description="Cytochrome oxidase subunit II copper A binding" evidence="20">
    <location>
        <begin position="93"/>
        <end position="204"/>
    </location>
</feature>
<dbReference type="Gene3D" id="2.60.40.420">
    <property type="entry name" value="Cupredoxins - blue copper proteins"/>
    <property type="match status" value="1"/>
</dbReference>
<evidence type="ECO:0000256" key="19">
    <source>
        <dbReference type="SAM" id="Phobius"/>
    </source>
</evidence>